<proteinExistence type="predicted"/>
<feature type="active site" description="Proton donor; for dehydratase activity" evidence="6">
    <location>
        <position position="1170"/>
    </location>
</feature>
<dbReference type="Gene3D" id="3.40.47.10">
    <property type="match status" value="1"/>
</dbReference>
<dbReference type="PANTHER" id="PTHR43775">
    <property type="entry name" value="FATTY ACID SYNTHASE"/>
    <property type="match status" value="1"/>
</dbReference>
<dbReference type="SMART" id="SM00826">
    <property type="entry name" value="PKS_DH"/>
    <property type="match status" value="1"/>
</dbReference>
<evidence type="ECO:0000259" key="7">
    <source>
        <dbReference type="PROSITE" id="PS50075"/>
    </source>
</evidence>
<dbReference type="InterPro" id="IPR020843">
    <property type="entry name" value="ER"/>
</dbReference>
<dbReference type="InterPro" id="IPR014031">
    <property type="entry name" value="Ketoacyl_synth_C"/>
</dbReference>
<dbReference type="GO" id="GO:0006633">
    <property type="term" value="P:fatty acid biosynthetic process"/>
    <property type="evidence" value="ECO:0007669"/>
    <property type="project" value="InterPro"/>
</dbReference>
<sequence>MTENFTSSKAPASPEPIAVVGMGCRFAGEASSIEGFWDMLRTGRKEHGRVPTSRYQASTWEHSSHERAGAINHDSGFFLKEDPGYFDAPFFSITAKEAAGMDPVQRLLLEVAYEAFENGGVPMESLPGSATGVYSGCMTNDYELLSTRDIMDMPHNSATGNGRTMLANRLSWFFDLRGPSIMLDTACSSSLNALHLATQALRAGECSQALVTGASLILHPNFTQRLSYMHMLSADGISHSFDSRANGYGRGEGFGAVLLKPLSKARADGDVIRAIVRATGSNQDGRTPGITMPNPEAQADLIRTTYRHARLSPSDVTYFEAHGTGTAIGDPTELSALGTFFGPGDQQSRNEPVYVGSVKSNVGHTEGAAGVAALIKVILCLEKAMLVPNAGFSQLNPKIRLEEWGLRLSDSTTPWPAHRPQRASINSFGFGGANAHAILESAAQYFGADSAQNEVTTVAKGTPQVVVVSTHDKAGLDRTAEKWTTYLDQHILGKKAETLALPDVAHTMATRRSQLAFRSYAVVDSLEELRDTMNAGLPSFARASRKTQTPLAFICTGQGAQWARMGVELLTNPVFASSVDRSQQLLQSMGCAWNLLEEIRADATATRINRPDRSQPVCCALQVALVDLLRSWKVSPKAVVGHSSGEVGAAYAAGYLTHEDAIKITYFRGVYSQQIAENGSCRGGMLAAGISADQAKEYLEQLTPGSVVVACVNSPSSVTLSGNIEEIDQLEKQLQADGHFARKLRVDTAYHSPHMRELASQYEEAIRSVQPVDQFKGSVAMFSSVTKERVRADELTASYWVRNLVSPVEFAAAATKLATMTEPGKGRRRAVPVKWGGFLEIGPHEALKGPFMQTLQEANKGLASVPYTGLVRRKENALRVALQAAGLLWSIGYAIDIDSANCSLLQDSPRLSRELPSYAWNHQSTFWHEPFESTRLRQRTEPRHDLLGVPFDYQNELEPRWRNFIRVADLPWVADHVVAGSIVYPAAGMVAMVAEAARQMANSKKWLEGIEFHDLEFFRGVVIPADERGLEMTVHVAPHRGVSGWYEFGIFSLPEGSSWVQHAKGSFVLQYADDDGDDDAQTAYSADWQSMVQRVRQTQEVAKATGIEHVYKWLGETGGVTLGPAFHSMVGISFDHESPSLHVSGVVPDTKQTMPHERESPCFIHPTSLDALFQAAVLSCSDALTNQNANIPVAVERLYLSTNFTLQPGDRFEVHVETRYENGVSLSESIASDPSWQQPGVVLQGVKLGGVPMPSRSSSATASEEVAGSRFSSLTWVEHVDSGCYGSDGVVRCPGGLPSWVERLSHAHGDAKVLVVAGKDNTEEIVQALQSFAPGNTQRPRLQQLTVVLIHSNPEEVEGRLKALQGALPGCHSLVLSSLQELDADLVGDTHDVVFVNNAGGQVDGNEAESLLSTLGSLTGPDSWIVAQASAEDTVVSQVEAHPDWTLRGSVEQPHCLMIRRESLALEPGPVVYVLGTESATGITPALSHELQGILESAGARIELVGTDKAPELEGKTVISLLELDQPWTANWTEGEMDQFRALLKAKCLLWVSSQGSAEDALRSASSGATTGLLRTIRNERSSLVLPQLFVSDSDKEAGLLARSIAHVLQLTLQPSGSRSRDWEFYVQDGRLLVPRALAATSLDESMDALLNGPRPAPAELADEKRPMRLRTESPDLQDAHWVEDERLDTPLGDDQVEVQLHRVTVFPTGRKKTVLPEAGVTAIEAAGVIFQVGASISSTFVPGEPVLCVVPSDAWSTSMVTRVRLPASAIWTIPPGQEHAHQSVSMPVAYATAYTSLFGNSGSHAASSVLIIGSVSQTLRATIDSALAAGMELYVAVEGESTAEALRSKYPTVKKDRIIALHRDLPTTVSRLTRGKGVELSICCMGGAASRLAARCLSFNGRLVDLSGELNLACLPQSMADRGCIVSSLRLSHLLRDTPRQLQANFHRAVDLLAGGKNNALASIEPYPVFPVSQLTDALAQARNLGTRVIIDLQAPGKVPVVPAIPEPAALPAENTYLLIGGLGTLGLSLATTLADCGARHIVFVSRSGAVQSAQNAALGRLQGRGVRTEVVRCDAACREEVQRLLTQAKEHNWRIRGIVQCATVLKDAMFEQMQFDEWRQSISPKIQGTWNLHEAFSDPSSSSGLDFFVTLSSVASVIGNMGQANYSAGNGFMDALMRWRREHGLPGHSINIGLVPDASGVGEALAEESPEQRRQRYRHLAGTEILQHEIQTLFRDIVQDISAVPAQVIAGMTDILPRGEDGASASPWQLDRKFDHRTKLAAADAHDGADSGAEAARKPRVLLKKAESVDEAVRVVQQALQEYLARAMAAAPDDIDLELPFSALGVDSLKAAEVQSWVNREMGAELSSFEFLGSLPVRALAEKIAAGSSFVAVTAAV</sequence>
<dbReference type="InterPro" id="IPR014030">
    <property type="entry name" value="Ketoacyl_synth_N"/>
</dbReference>
<dbReference type="InterPro" id="IPR057326">
    <property type="entry name" value="KR_dom"/>
</dbReference>
<dbReference type="Gene3D" id="3.40.50.720">
    <property type="entry name" value="NAD(P)-binding Rossmann-like Domain"/>
    <property type="match status" value="1"/>
</dbReference>
<feature type="active site" description="Proton acceptor; for dehydratase activity" evidence="6">
    <location>
        <position position="976"/>
    </location>
</feature>
<dbReference type="Gene3D" id="3.40.366.10">
    <property type="entry name" value="Malonyl-Coenzyme A Acyl Carrier Protein, domain 2"/>
    <property type="match status" value="1"/>
</dbReference>
<dbReference type="InterPro" id="IPR049551">
    <property type="entry name" value="PKS_DH_C"/>
</dbReference>
<dbReference type="Pfam" id="PF23114">
    <property type="entry name" value="NAD-bd_HRPKS_sdrA"/>
    <property type="match status" value="1"/>
</dbReference>
<evidence type="ECO:0000259" key="9">
    <source>
        <dbReference type="PROSITE" id="PS52019"/>
    </source>
</evidence>
<dbReference type="Pfam" id="PF00109">
    <property type="entry name" value="ketoacyl-synt"/>
    <property type="match status" value="1"/>
</dbReference>
<evidence type="ECO:0000313" key="10">
    <source>
        <dbReference type="EMBL" id="PYI36630.1"/>
    </source>
</evidence>
<dbReference type="PANTHER" id="PTHR43775:SF29">
    <property type="entry name" value="ASPERFURANONE POLYKETIDE SYNTHASE AFOG-RELATED"/>
    <property type="match status" value="1"/>
</dbReference>
<dbReference type="GO" id="GO:0004315">
    <property type="term" value="F:3-oxoacyl-[acyl-carrier-protein] synthase activity"/>
    <property type="evidence" value="ECO:0007669"/>
    <property type="project" value="InterPro"/>
</dbReference>
<dbReference type="PROSITE" id="PS00606">
    <property type="entry name" value="KS3_1"/>
    <property type="match status" value="1"/>
</dbReference>
<dbReference type="SMART" id="SM00829">
    <property type="entry name" value="PKS_ER"/>
    <property type="match status" value="1"/>
</dbReference>
<evidence type="ECO:0000256" key="5">
    <source>
        <dbReference type="ARBA" id="ARBA00023268"/>
    </source>
</evidence>
<dbReference type="Pfam" id="PF00698">
    <property type="entry name" value="Acyl_transf_1"/>
    <property type="match status" value="1"/>
</dbReference>
<dbReference type="InterPro" id="IPR016036">
    <property type="entry name" value="Malonyl_transacylase_ACP-bd"/>
</dbReference>
<dbReference type="InterPro" id="IPR016039">
    <property type="entry name" value="Thiolase-like"/>
</dbReference>
<dbReference type="InterPro" id="IPR011032">
    <property type="entry name" value="GroES-like_sf"/>
</dbReference>
<dbReference type="SMART" id="SM00827">
    <property type="entry name" value="PKS_AT"/>
    <property type="match status" value="1"/>
</dbReference>
<feature type="region of interest" description="N-terminal hotdog fold" evidence="6">
    <location>
        <begin position="944"/>
        <end position="1074"/>
    </location>
</feature>
<dbReference type="InterPro" id="IPR050091">
    <property type="entry name" value="PKS_NRPS_Biosynth_Enz"/>
</dbReference>
<dbReference type="InterPro" id="IPR056501">
    <property type="entry name" value="NAD-bd_HRPKS_sdrA"/>
</dbReference>
<accession>A0A2V5J3D8</accession>
<reference evidence="10 11" key="1">
    <citation type="submission" date="2018-02" db="EMBL/GenBank/DDBJ databases">
        <title>The genomes of Aspergillus section Nigri reveals drivers in fungal speciation.</title>
        <authorList>
            <consortium name="DOE Joint Genome Institute"/>
            <person name="Vesth T.C."/>
            <person name="Nybo J."/>
            <person name="Theobald S."/>
            <person name="Brandl J."/>
            <person name="Frisvad J.C."/>
            <person name="Nielsen K.F."/>
            <person name="Lyhne E.K."/>
            <person name="Kogle M.E."/>
            <person name="Kuo A."/>
            <person name="Riley R."/>
            <person name="Clum A."/>
            <person name="Nolan M."/>
            <person name="Lipzen A."/>
            <person name="Salamov A."/>
            <person name="Henrissat B."/>
            <person name="Wiebenga A."/>
            <person name="De vries R.P."/>
            <person name="Grigoriev I.V."/>
            <person name="Mortensen U.H."/>
            <person name="Andersen M.R."/>
            <person name="Baker S.E."/>
        </authorList>
    </citation>
    <scope>NUCLEOTIDE SEQUENCE [LARGE SCALE GENOMIC DNA]</scope>
    <source>
        <strain evidence="10 11">CBS 114.80</strain>
    </source>
</reference>
<dbReference type="PROSITE" id="PS52019">
    <property type="entry name" value="PKS_MFAS_DH"/>
    <property type="match status" value="1"/>
</dbReference>
<dbReference type="Pfam" id="PF08659">
    <property type="entry name" value="KR"/>
    <property type="match status" value="1"/>
</dbReference>
<dbReference type="SUPFAM" id="SSF53901">
    <property type="entry name" value="Thiolase-like"/>
    <property type="match status" value="1"/>
</dbReference>
<dbReference type="CDD" id="cd00833">
    <property type="entry name" value="PKS"/>
    <property type="match status" value="1"/>
</dbReference>
<dbReference type="InterPro" id="IPR016035">
    <property type="entry name" value="Acyl_Trfase/lysoPLipase"/>
</dbReference>
<dbReference type="InterPro" id="IPR018201">
    <property type="entry name" value="Ketoacyl_synth_AS"/>
</dbReference>
<dbReference type="InterPro" id="IPR020841">
    <property type="entry name" value="PKS_Beta-ketoAc_synthase_dom"/>
</dbReference>
<organism evidence="10 11">
    <name type="scientific">Aspergillus indologenus CBS 114.80</name>
    <dbReference type="NCBI Taxonomy" id="1450541"/>
    <lineage>
        <taxon>Eukaryota</taxon>
        <taxon>Fungi</taxon>
        <taxon>Dikarya</taxon>
        <taxon>Ascomycota</taxon>
        <taxon>Pezizomycotina</taxon>
        <taxon>Eurotiomycetes</taxon>
        <taxon>Eurotiomycetidae</taxon>
        <taxon>Eurotiales</taxon>
        <taxon>Aspergillaceae</taxon>
        <taxon>Aspergillus</taxon>
        <taxon>Aspergillus subgen. Circumdati</taxon>
    </lineage>
</organism>
<evidence type="ECO:0000256" key="2">
    <source>
        <dbReference type="ARBA" id="ARBA00022553"/>
    </source>
</evidence>
<dbReference type="SUPFAM" id="SSF50129">
    <property type="entry name" value="GroES-like"/>
    <property type="match status" value="1"/>
</dbReference>
<evidence type="ECO:0000256" key="4">
    <source>
        <dbReference type="ARBA" id="ARBA00023002"/>
    </source>
</evidence>
<feature type="domain" description="PKS/mFAS DH" evidence="9">
    <location>
        <begin position="944"/>
        <end position="1257"/>
    </location>
</feature>
<dbReference type="PROSITE" id="PS52004">
    <property type="entry name" value="KS3_2"/>
    <property type="match status" value="1"/>
</dbReference>
<dbReference type="Gene3D" id="3.10.129.110">
    <property type="entry name" value="Polyketide synthase dehydratase"/>
    <property type="match status" value="1"/>
</dbReference>
<dbReference type="InterPro" id="IPR020807">
    <property type="entry name" value="PKS_DH"/>
</dbReference>
<keyword evidence="1" id="KW-0596">Phosphopantetheine</keyword>
<feature type="region of interest" description="C-terminal hotdog fold" evidence="6">
    <location>
        <begin position="1100"/>
        <end position="1257"/>
    </location>
</feature>
<dbReference type="PROSITE" id="PS50075">
    <property type="entry name" value="CARRIER"/>
    <property type="match status" value="1"/>
</dbReference>
<keyword evidence="2" id="KW-0597">Phosphoprotein</keyword>
<dbReference type="SUPFAM" id="SSF55048">
    <property type="entry name" value="Probable ACP-binding domain of malonyl-CoA ACP transacylase"/>
    <property type="match status" value="1"/>
</dbReference>
<dbReference type="Pfam" id="PF16197">
    <property type="entry name" value="KAsynt_C_assoc"/>
    <property type="match status" value="1"/>
</dbReference>
<dbReference type="Pfam" id="PF00550">
    <property type="entry name" value="PP-binding"/>
    <property type="match status" value="1"/>
</dbReference>
<dbReference type="InterPro" id="IPR036736">
    <property type="entry name" value="ACP-like_sf"/>
</dbReference>
<dbReference type="SMART" id="SM00823">
    <property type="entry name" value="PKS_PP"/>
    <property type="match status" value="1"/>
</dbReference>
<dbReference type="InterPro" id="IPR014043">
    <property type="entry name" value="Acyl_transferase_dom"/>
</dbReference>
<dbReference type="Proteomes" id="UP000248817">
    <property type="component" value="Unassembled WGS sequence"/>
</dbReference>
<dbReference type="GO" id="GO:0004312">
    <property type="term" value="F:fatty acid synthase activity"/>
    <property type="evidence" value="ECO:0007669"/>
    <property type="project" value="TreeGrafter"/>
</dbReference>
<dbReference type="InterPro" id="IPR020806">
    <property type="entry name" value="PKS_PP-bd"/>
</dbReference>
<dbReference type="InterPro" id="IPR009081">
    <property type="entry name" value="PP-bd_ACP"/>
</dbReference>
<dbReference type="GO" id="GO:0044550">
    <property type="term" value="P:secondary metabolite biosynthetic process"/>
    <property type="evidence" value="ECO:0007669"/>
    <property type="project" value="TreeGrafter"/>
</dbReference>
<protein>
    <submittedName>
        <fullName evidence="10">Polyketide synthase</fullName>
    </submittedName>
</protein>
<dbReference type="InterPro" id="IPR013968">
    <property type="entry name" value="PKS_KR"/>
</dbReference>
<dbReference type="SUPFAM" id="SSF52151">
    <property type="entry name" value="FabD/lysophospholipase-like"/>
    <property type="match status" value="1"/>
</dbReference>
<keyword evidence="4" id="KW-0560">Oxidoreductase</keyword>
<dbReference type="EMBL" id="KZ825464">
    <property type="protein sequence ID" value="PYI36630.1"/>
    <property type="molecule type" value="Genomic_DNA"/>
</dbReference>
<feature type="domain" description="Ketosynthase family 3 (KS3)" evidence="8">
    <location>
        <begin position="14"/>
        <end position="441"/>
    </location>
</feature>
<dbReference type="InterPro" id="IPR036291">
    <property type="entry name" value="NAD(P)-bd_dom_sf"/>
</dbReference>
<evidence type="ECO:0000256" key="3">
    <source>
        <dbReference type="ARBA" id="ARBA00022679"/>
    </source>
</evidence>
<evidence type="ECO:0000256" key="6">
    <source>
        <dbReference type="PROSITE-ProRule" id="PRU01363"/>
    </source>
</evidence>
<name>A0A2V5J3D8_9EURO</name>
<dbReference type="Gene3D" id="3.90.180.10">
    <property type="entry name" value="Medium-chain alcohol dehydrogenases, catalytic domain"/>
    <property type="match status" value="1"/>
</dbReference>
<dbReference type="SMART" id="SM00825">
    <property type="entry name" value="PKS_KS"/>
    <property type="match status" value="1"/>
</dbReference>
<dbReference type="Pfam" id="PF02801">
    <property type="entry name" value="Ketoacyl-synt_C"/>
    <property type="match status" value="1"/>
</dbReference>
<dbReference type="InterPro" id="IPR032821">
    <property type="entry name" value="PKS_assoc"/>
</dbReference>
<dbReference type="SMART" id="SM00822">
    <property type="entry name" value="PKS_KR"/>
    <property type="match status" value="1"/>
</dbReference>
<dbReference type="InterPro" id="IPR049552">
    <property type="entry name" value="PKS_DH_N"/>
</dbReference>
<dbReference type="Pfam" id="PF21089">
    <property type="entry name" value="PKS_DH_N"/>
    <property type="match status" value="1"/>
</dbReference>
<dbReference type="GO" id="GO:0016491">
    <property type="term" value="F:oxidoreductase activity"/>
    <property type="evidence" value="ECO:0007669"/>
    <property type="project" value="UniProtKB-KW"/>
</dbReference>
<dbReference type="Gene3D" id="1.10.1200.10">
    <property type="entry name" value="ACP-like"/>
    <property type="match status" value="1"/>
</dbReference>
<evidence type="ECO:0000259" key="8">
    <source>
        <dbReference type="PROSITE" id="PS52004"/>
    </source>
</evidence>
<gene>
    <name evidence="10" type="ORF">BP00DRAFT_453208</name>
</gene>
<dbReference type="GO" id="GO:0031177">
    <property type="term" value="F:phosphopantetheine binding"/>
    <property type="evidence" value="ECO:0007669"/>
    <property type="project" value="InterPro"/>
</dbReference>
<dbReference type="SUPFAM" id="SSF51735">
    <property type="entry name" value="NAD(P)-binding Rossmann-fold domains"/>
    <property type="match status" value="2"/>
</dbReference>
<dbReference type="InterPro" id="IPR001227">
    <property type="entry name" value="Ac_transferase_dom_sf"/>
</dbReference>
<dbReference type="InterPro" id="IPR049900">
    <property type="entry name" value="PKS_mFAS_DH"/>
</dbReference>
<keyword evidence="3" id="KW-0808">Transferase</keyword>
<dbReference type="SUPFAM" id="SSF47336">
    <property type="entry name" value="ACP-like"/>
    <property type="match status" value="1"/>
</dbReference>
<keyword evidence="5" id="KW-0511">Multifunctional enzyme</keyword>
<keyword evidence="11" id="KW-1185">Reference proteome</keyword>
<feature type="domain" description="Carrier" evidence="7">
    <location>
        <begin position="2309"/>
        <end position="2390"/>
    </location>
</feature>
<evidence type="ECO:0000256" key="1">
    <source>
        <dbReference type="ARBA" id="ARBA00022450"/>
    </source>
</evidence>
<evidence type="ECO:0000313" key="11">
    <source>
        <dbReference type="Proteomes" id="UP000248817"/>
    </source>
</evidence>
<dbReference type="InterPro" id="IPR042104">
    <property type="entry name" value="PKS_dehydratase_sf"/>
</dbReference>
<dbReference type="Pfam" id="PF14765">
    <property type="entry name" value="PS-DH"/>
    <property type="match status" value="1"/>
</dbReference>
<dbReference type="CDD" id="cd05195">
    <property type="entry name" value="enoyl_red"/>
    <property type="match status" value="1"/>
</dbReference>